<dbReference type="CDD" id="cd07571">
    <property type="entry name" value="ALP_N-acyl_transferase"/>
    <property type="match status" value="1"/>
</dbReference>
<dbReference type="GO" id="GO:0042158">
    <property type="term" value="P:lipoprotein biosynthetic process"/>
    <property type="evidence" value="ECO:0007669"/>
    <property type="project" value="UniProtKB-UniRule"/>
</dbReference>
<dbReference type="SUPFAM" id="SSF56317">
    <property type="entry name" value="Carbon-nitrogen hydrolase"/>
    <property type="match status" value="1"/>
</dbReference>
<keyword evidence="5 8" id="KW-1133">Transmembrane helix</keyword>
<organism evidence="10">
    <name type="scientific">Planktothricoides sp. SpSt-374</name>
    <dbReference type="NCBI Taxonomy" id="2282167"/>
    <lineage>
        <taxon>Bacteria</taxon>
        <taxon>Bacillati</taxon>
        <taxon>Cyanobacteriota</taxon>
        <taxon>Cyanophyceae</taxon>
        <taxon>Oscillatoriophycideae</taxon>
        <taxon>Oscillatoriales</taxon>
        <taxon>Oscillatoriaceae</taxon>
        <taxon>Planktothricoides</taxon>
    </lineage>
</organism>
<evidence type="ECO:0000256" key="5">
    <source>
        <dbReference type="ARBA" id="ARBA00022989"/>
    </source>
</evidence>
<dbReference type="PANTHER" id="PTHR38686:SF1">
    <property type="entry name" value="APOLIPOPROTEIN N-ACYLTRANSFERASE"/>
    <property type="match status" value="1"/>
</dbReference>
<feature type="domain" description="CN hydrolase" evidence="9">
    <location>
        <begin position="215"/>
        <end position="445"/>
    </location>
</feature>
<dbReference type="InterPro" id="IPR003010">
    <property type="entry name" value="C-N_Hydrolase"/>
</dbReference>
<feature type="transmembrane region" description="Helical" evidence="8">
    <location>
        <begin position="459"/>
        <end position="479"/>
    </location>
</feature>
<feature type="transmembrane region" description="Helical" evidence="8">
    <location>
        <begin position="96"/>
        <end position="115"/>
    </location>
</feature>
<sequence length="486" mass="54681">MLKLPFLHATSSSVPQPWDKVLRAISPLVGAVLFAACFPPYNCWPLAFIAFVPLLLATLSAKNSLQARAIGLIFGSIFYTFTLRWLWQIFPWFCLLLWAVLALFPALFTWTIYLAKKRWGTAAALIAAPCFWVGIEYFRSELWWLKFAWLTPGFSQAANLPLLQTASLIGVYGISALILIINSSCCWLILKYRHKTPSHPWKPALISLACLMTLYLWGATQLQQITPGKIPVGAIQTETSSLAENTQLSQQIPGKPQLIVWPEYSLFEFIDEDTETFQKLSQLAAQLNTHLIVSAKEKVPEHPDKFYNTALLLAPNGKKIGSYYKNNPVQYFDDGTPGKKFPVFPTEIGKIGIAICYDMDFSHVLINLVKNGAEIIAIPTYDAMWWTPLQHLQHSAMAPARAIEHRRWIVRPTSSGISQIIDPYGRIQTSLPVGETGVISGLIDRRTDITLYNIIGYRIPQSCVFLVIMYLGIELLMAIKFRSKIA</sequence>
<keyword evidence="3 8" id="KW-0808">Transferase</keyword>
<gene>
    <name evidence="8" type="primary">lnt</name>
    <name evidence="10" type="ORF">ENR15_16400</name>
</gene>
<dbReference type="AlphaFoldDB" id="A0A7C3VUD6"/>
<comment type="caution">
    <text evidence="8">Lacks conserved residue(s) required for the propagation of feature annotation.</text>
</comment>
<dbReference type="GO" id="GO:0005886">
    <property type="term" value="C:plasma membrane"/>
    <property type="evidence" value="ECO:0007669"/>
    <property type="project" value="UniProtKB-SubCell"/>
</dbReference>
<dbReference type="InterPro" id="IPR036526">
    <property type="entry name" value="C-N_Hydrolase_sf"/>
</dbReference>
<evidence type="ECO:0000313" key="10">
    <source>
        <dbReference type="EMBL" id="HGG02175.1"/>
    </source>
</evidence>
<dbReference type="GO" id="GO:0016410">
    <property type="term" value="F:N-acyltransferase activity"/>
    <property type="evidence" value="ECO:0007669"/>
    <property type="project" value="UniProtKB-UniRule"/>
</dbReference>
<dbReference type="HAMAP" id="MF_01148">
    <property type="entry name" value="Lnt"/>
    <property type="match status" value="1"/>
</dbReference>
<dbReference type="PROSITE" id="PS50263">
    <property type="entry name" value="CN_HYDROLASE"/>
    <property type="match status" value="1"/>
</dbReference>
<keyword evidence="2 8" id="KW-1003">Cell membrane</keyword>
<evidence type="ECO:0000256" key="7">
    <source>
        <dbReference type="ARBA" id="ARBA00023315"/>
    </source>
</evidence>
<proteinExistence type="inferred from homology"/>
<evidence type="ECO:0000256" key="4">
    <source>
        <dbReference type="ARBA" id="ARBA00022692"/>
    </source>
</evidence>
<evidence type="ECO:0000256" key="1">
    <source>
        <dbReference type="ARBA" id="ARBA00004651"/>
    </source>
</evidence>
<dbReference type="UniPathway" id="UPA00666"/>
<dbReference type="PANTHER" id="PTHR38686">
    <property type="entry name" value="APOLIPOPROTEIN N-ACYLTRANSFERASE"/>
    <property type="match status" value="1"/>
</dbReference>
<evidence type="ECO:0000256" key="6">
    <source>
        <dbReference type="ARBA" id="ARBA00023136"/>
    </source>
</evidence>
<accession>A0A7C3VUD6</accession>
<reference evidence="10" key="1">
    <citation type="journal article" date="2020" name="mSystems">
        <title>Genome- and Community-Level Interaction Insights into Carbon Utilization and Element Cycling Functions of Hydrothermarchaeota in Hydrothermal Sediment.</title>
        <authorList>
            <person name="Zhou Z."/>
            <person name="Liu Y."/>
            <person name="Xu W."/>
            <person name="Pan J."/>
            <person name="Luo Z.H."/>
            <person name="Li M."/>
        </authorList>
    </citation>
    <scope>NUCLEOTIDE SEQUENCE [LARGE SCALE GENOMIC DNA]</scope>
    <source>
        <strain evidence="10">SpSt-374</strain>
    </source>
</reference>
<evidence type="ECO:0000256" key="3">
    <source>
        <dbReference type="ARBA" id="ARBA00022679"/>
    </source>
</evidence>
<comment type="catalytic activity">
    <reaction evidence="8">
        <text>N-terminal S-1,2-diacyl-sn-glyceryl-L-cysteinyl-[lipoprotein] + a glycerophospholipid = N-acyl-S-1,2-diacyl-sn-glyceryl-L-cysteinyl-[lipoprotein] + a 2-acyl-sn-glycero-3-phospholipid + H(+)</text>
        <dbReference type="Rhea" id="RHEA:48228"/>
        <dbReference type="Rhea" id="RHEA-COMP:14681"/>
        <dbReference type="Rhea" id="RHEA-COMP:14684"/>
        <dbReference type="ChEBI" id="CHEBI:15378"/>
        <dbReference type="ChEBI" id="CHEBI:136912"/>
        <dbReference type="ChEBI" id="CHEBI:140656"/>
        <dbReference type="ChEBI" id="CHEBI:140657"/>
        <dbReference type="ChEBI" id="CHEBI:140660"/>
        <dbReference type="EC" id="2.3.1.269"/>
    </reaction>
</comment>
<comment type="caution">
    <text evidence="10">The sequence shown here is derived from an EMBL/GenBank/DDBJ whole genome shotgun (WGS) entry which is preliminary data.</text>
</comment>
<dbReference type="Gene3D" id="3.60.110.10">
    <property type="entry name" value="Carbon-nitrogen hydrolase"/>
    <property type="match status" value="1"/>
</dbReference>
<feature type="transmembrane region" description="Helical" evidence="8">
    <location>
        <begin position="169"/>
        <end position="190"/>
    </location>
</feature>
<dbReference type="EC" id="2.3.1.269" evidence="8"/>
<comment type="subcellular location">
    <subcellularLocation>
        <location evidence="1 8">Cell membrane</location>
        <topology evidence="1 8">Multi-pass membrane protein</topology>
    </subcellularLocation>
</comment>
<dbReference type="Pfam" id="PF00795">
    <property type="entry name" value="CN_hydrolase"/>
    <property type="match status" value="1"/>
</dbReference>
<evidence type="ECO:0000256" key="2">
    <source>
        <dbReference type="ARBA" id="ARBA00022475"/>
    </source>
</evidence>
<comment type="function">
    <text evidence="8">Catalyzes the phospholipid dependent N-acylation of the N-terminal cysteine of apolipoprotein, the last step in lipoprotein maturation.</text>
</comment>
<dbReference type="InterPro" id="IPR004563">
    <property type="entry name" value="Apolipo_AcylTrfase"/>
</dbReference>
<evidence type="ECO:0000256" key="8">
    <source>
        <dbReference type="HAMAP-Rule" id="MF_01148"/>
    </source>
</evidence>
<comment type="pathway">
    <text evidence="8">Protein modification; lipoprotein biosynthesis (N-acyl transfer).</text>
</comment>
<keyword evidence="4 8" id="KW-0812">Transmembrane</keyword>
<dbReference type="InterPro" id="IPR045378">
    <property type="entry name" value="LNT_N"/>
</dbReference>
<evidence type="ECO:0000259" key="9">
    <source>
        <dbReference type="PROSITE" id="PS50263"/>
    </source>
</evidence>
<name>A0A7C3VUD6_9CYAN</name>
<protein>
    <recommendedName>
        <fullName evidence="8">Apolipoprotein N-acyltransferase</fullName>
        <shortName evidence="8">ALP N-acyltransferase</shortName>
        <ecNumber evidence="8">2.3.1.269</ecNumber>
    </recommendedName>
</protein>
<feature type="transmembrane region" description="Helical" evidence="8">
    <location>
        <begin position="69"/>
        <end position="90"/>
    </location>
</feature>
<dbReference type="EMBL" id="DSPX01000167">
    <property type="protein sequence ID" value="HGG02175.1"/>
    <property type="molecule type" value="Genomic_DNA"/>
</dbReference>
<keyword evidence="7 8" id="KW-0012">Acyltransferase</keyword>
<keyword evidence="6 8" id="KW-0472">Membrane</keyword>
<comment type="similarity">
    <text evidence="8">Belongs to the CN hydrolase family. Apolipoprotein N-acyltransferase subfamily.</text>
</comment>
<feature type="transmembrane region" description="Helical" evidence="8">
    <location>
        <begin position="202"/>
        <end position="220"/>
    </location>
</feature>
<dbReference type="Pfam" id="PF20154">
    <property type="entry name" value="LNT_N"/>
    <property type="match status" value="1"/>
</dbReference>